<dbReference type="AlphaFoldDB" id="A0A9Q0WD02"/>
<proteinExistence type="predicted"/>
<comment type="caution">
    <text evidence="1">The sequence shown here is derived from an EMBL/GenBank/DDBJ whole genome shotgun (WGS) entry which is preliminary data.</text>
</comment>
<sequence length="236" mass="25621">MMGSGVPYGYNYGGGSSFSSSNLSPLAPPFTVDRSVAKPLLDLSEPTYPVSLNPSIHNWVSCNSHTPNSRNDLFPIPNLEFDSIQSPNVFGYSSPTPQVPSKSHPLALASADAVLYGQSNPSLVEAGPYYPSSYVSPAIGSDGPLKIPHQSGYELLSNSYVRTCNGSSHDDYTQRSLGLEHATQWSGLWEGVTDWNQSKKLQLDGGFCEEQNFINQGILVSLFCFVITENQKLTFS</sequence>
<dbReference type="PANTHER" id="PTHR34361">
    <property type="entry name" value="OS08G0157800 PROTEIN"/>
    <property type="match status" value="1"/>
</dbReference>
<evidence type="ECO:0000313" key="1">
    <source>
        <dbReference type="EMBL" id="KAJ6764694.1"/>
    </source>
</evidence>
<organism evidence="1 2">
    <name type="scientific">Salix koriyanagi</name>
    <dbReference type="NCBI Taxonomy" id="2511006"/>
    <lineage>
        <taxon>Eukaryota</taxon>
        <taxon>Viridiplantae</taxon>
        <taxon>Streptophyta</taxon>
        <taxon>Embryophyta</taxon>
        <taxon>Tracheophyta</taxon>
        <taxon>Spermatophyta</taxon>
        <taxon>Magnoliopsida</taxon>
        <taxon>eudicotyledons</taxon>
        <taxon>Gunneridae</taxon>
        <taxon>Pentapetalae</taxon>
        <taxon>rosids</taxon>
        <taxon>fabids</taxon>
        <taxon>Malpighiales</taxon>
        <taxon>Salicaceae</taxon>
        <taxon>Saliceae</taxon>
        <taxon>Salix</taxon>
    </lineage>
</organism>
<dbReference type="PANTHER" id="PTHR34361:SF2">
    <property type="entry name" value="OS08G0157800 PROTEIN"/>
    <property type="match status" value="1"/>
</dbReference>
<protein>
    <submittedName>
        <fullName evidence="1">Uncharacterized protein</fullName>
    </submittedName>
</protein>
<name>A0A9Q0WD02_9ROSI</name>
<dbReference type="Proteomes" id="UP001151752">
    <property type="component" value="Chromosome 12"/>
</dbReference>
<accession>A0A9Q0WD02</accession>
<keyword evidence="2" id="KW-1185">Reference proteome</keyword>
<reference evidence="1" key="2">
    <citation type="journal article" date="2023" name="Int. J. Mol. Sci.">
        <title>De Novo Assembly and Annotation of 11 Diverse Shrub Willow (Salix) Genomes Reveals Novel Gene Organization in Sex-Linked Regions.</title>
        <authorList>
            <person name="Hyden B."/>
            <person name="Feng K."/>
            <person name="Yates T.B."/>
            <person name="Jawdy S."/>
            <person name="Cereghino C."/>
            <person name="Smart L.B."/>
            <person name="Muchero W."/>
        </authorList>
    </citation>
    <scope>NUCLEOTIDE SEQUENCE</scope>
    <source>
        <tissue evidence="1">Shoot tip</tissue>
    </source>
</reference>
<gene>
    <name evidence="1" type="ORF">OIU74_023553</name>
</gene>
<reference evidence="1" key="1">
    <citation type="submission" date="2022-11" db="EMBL/GenBank/DDBJ databases">
        <authorList>
            <person name="Hyden B.L."/>
            <person name="Feng K."/>
            <person name="Yates T."/>
            <person name="Jawdy S."/>
            <person name="Smart L.B."/>
            <person name="Muchero W."/>
        </authorList>
    </citation>
    <scope>NUCLEOTIDE SEQUENCE</scope>
    <source>
        <tissue evidence="1">Shoot tip</tissue>
    </source>
</reference>
<dbReference type="EMBL" id="JAPFFM010000004">
    <property type="protein sequence ID" value="KAJ6764694.1"/>
    <property type="molecule type" value="Genomic_DNA"/>
</dbReference>
<evidence type="ECO:0000313" key="2">
    <source>
        <dbReference type="Proteomes" id="UP001151752"/>
    </source>
</evidence>